<dbReference type="SMART" id="SM00943">
    <property type="entry name" value="Prim-Pol"/>
    <property type="match status" value="1"/>
</dbReference>
<evidence type="ECO:0000313" key="4">
    <source>
        <dbReference type="Proteomes" id="UP000625527"/>
    </source>
</evidence>
<accession>A0ABR9N5R3</accession>
<sequence length="351" mass="36832">MDPRNEQAPVPVAVPGGMSARLEAVAAAFTAPTPGATAVRLAGAGVAVFPCWPGGKTPLTKRAFKDATSDPARVAGIWRSWPRANVGVPTGWVSGLDVVDVDVHADGDGWAAFDRTLRAGLTAGWAFTVRTPRGGLHAYFPNPGIAENRCWSLSGAHVDFRSNGGYVVVPPSHVTYPDENLWQDSGPEAGQPGPGGGGFSGTYVLERVAGHAVTPVDGPGLRDFLAPPRSPQRSWLAWAGDGARRSRSPERLAAWLASQPGSGRHLRMFWAACRLAESGHDLQVALATIGRASVQVGVSEREARRQIGNAYRLAGNHPRAGPARPSVPDAGVPDSPTGGDRRPSRPDSPGR</sequence>
<evidence type="ECO:0000256" key="1">
    <source>
        <dbReference type="SAM" id="MobiDB-lite"/>
    </source>
</evidence>
<dbReference type="EMBL" id="JADAQT010000113">
    <property type="protein sequence ID" value="MBE1878989.1"/>
    <property type="molecule type" value="Genomic_DNA"/>
</dbReference>
<gene>
    <name evidence="3" type="ORF">IHE71_25180</name>
</gene>
<name>A0ABR9N5R3_9MICO</name>
<dbReference type="Pfam" id="PF09250">
    <property type="entry name" value="Prim-Pol"/>
    <property type="match status" value="1"/>
</dbReference>
<feature type="compositionally biased region" description="Basic and acidic residues" evidence="1">
    <location>
        <begin position="339"/>
        <end position="351"/>
    </location>
</feature>
<comment type="caution">
    <text evidence="3">The sequence shown here is derived from an EMBL/GenBank/DDBJ whole genome shotgun (WGS) entry which is preliminary data.</text>
</comment>
<dbReference type="CDD" id="cd04859">
    <property type="entry name" value="Prim_Pol"/>
    <property type="match status" value="1"/>
</dbReference>
<evidence type="ECO:0000259" key="2">
    <source>
        <dbReference type="SMART" id="SM00943"/>
    </source>
</evidence>
<keyword evidence="4" id="KW-1185">Reference proteome</keyword>
<organism evidence="3 4">
    <name type="scientific">Myceligenerans pegani</name>
    <dbReference type="NCBI Taxonomy" id="2776917"/>
    <lineage>
        <taxon>Bacteria</taxon>
        <taxon>Bacillati</taxon>
        <taxon>Actinomycetota</taxon>
        <taxon>Actinomycetes</taxon>
        <taxon>Micrococcales</taxon>
        <taxon>Promicromonosporaceae</taxon>
        <taxon>Myceligenerans</taxon>
    </lineage>
</organism>
<feature type="domain" description="DNA primase/polymerase bifunctional N-terminal" evidence="2">
    <location>
        <begin position="38"/>
        <end position="256"/>
    </location>
</feature>
<evidence type="ECO:0000313" key="3">
    <source>
        <dbReference type="EMBL" id="MBE1878989.1"/>
    </source>
</evidence>
<reference evidence="3 4" key="1">
    <citation type="submission" date="2020-10" db="EMBL/GenBank/DDBJ databases">
        <title>Myceligenerans pegani sp. nov., an endophytic actinomycete isolated from Peganum harmala L. in Xinjiang, China.</title>
        <authorList>
            <person name="Xin L."/>
        </authorList>
    </citation>
    <scope>NUCLEOTIDE SEQUENCE [LARGE SCALE GENOMIC DNA]</scope>
    <source>
        <strain evidence="3 4">TRM65318</strain>
    </source>
</reference>
<dbReference type="InterPro" id="IPR015330">
    <property type="entry name" value="DNA_primase/pol_bifunc_N"/>
</dbReference>
<dbReference type="RefSeq" id="WP_192865535.1">
    <property type="nucleotide sequence ID" value="NZ_JADAQT010000113.1"/>
</dbReference>
<proteinExistence type="predicted"/>
<dbReference type="Proteomes" id="UP000625527">
    <property type="component" value="Unassembled WGS sequence"/>
</dbReference>
<dbReference type="SUPFAM" id="SSF56747">
    <property type="entry name" value="Prim-pol domain"/>
    <property type="match status" value="1"/>
</dbReference>
<feature type="region of interest" description="Disordered" evidence="1">
    <location>
        <begin position="311"/>
        <end position="351"/>
    </location>
</feature>
<protein>
    <submittedName>
        <fullName evidence="3">Bifunctional DNA primase/polymerase</fullName>
    </submittedName>
</protein>